<reference evidence="2" key="1">
    <citation type="journal article" date="2020" name="Stud. Mycol.">
        <title>101 Dothideomycetes genomes: a test case for predicting lifestyles and emergence of pathogens.</title>
        <authorList>
            <person name="Haridas S."/>
            <person name="Albert R."/>
            <person name="Binder M."/>
            <person name="Bloem J."/>
            <person name="Labutti K."/>
            <person name="Salamov A."/>
            <person name="Andreopoulos B."/>
            <person name="Baker S."/>
            <person name="Barry K."/>
            <person name="Bills G."/>
            <person name="Bluhm B."/>
            <person name="Cannon C."/>
            <person name="Castanera R."/>
            <person name="Culley D."/>
            <person name="Daum C."/>
            <person name="Ezra D."/>
            <person name="Gonzalez J."/>
            <person name="Henrissat B."/>
            <person name="Kuo A."/>
            <person name="Liang C."/>
            <person name="Lipzen A."/>
            <person name="Lutzoni F."/>
            <person name="Magnuson J."/>
            <person name="Mondo S."/>
            <person name="Nolan M."/>
            <person name="Ohm R."/>
            <person name="Pangilinan J."/>
            <person name="Park H.-J."/>
            <person name="Ramirez L."/>
            <person name="Alfaro M."/>
            <person name="Sun H."/>
            <person name="Tritt A."/>
            <person name="Yoshinaga Y."/>
            <person name="Zwiers L.-H."/>
            <person name="Turgeon B."/>
            <person name="Goodwin S."/>
            <person name="Spatafora J."/>
            <person name="Crous P."/>
            <person name="Grigoriev I."/>
        </authorList>
    </citation>
    <scope>NUCLEOTIDE SEQUENCE</scope>
    <source>
        <strain evidence="2">CBS 121167</strain>
    </source>
</reference>
<gene>
    <name evidence="2" type="ORF">K452DRAFT_291242</name>
</gene>
<organism evidence="2 3">
    <name type="scientific">Aplosporella prunicola CBS 121167</name>
    <dbReference type="NCBI Taxonomy" id="1176127"/>
    <lineage>
        <taxon>Eukaryota</taxon>
        <taxon>Fungi</taxon>
        <taxon>Dikarya</taxon>
        <taxon>Ascomycota</taxon>
        <taxon>Pezizomycotina</taxon>
        <taxon>Dothideomycetes</taxon>
        <taxon>Dothideomycetes incertae sedis</taxon>
        <taxon>Botryosphaeriales</taxon>
        <taxon>Aplosporellaceae</taxon>
        <taxon>Aplosporella</taxon>
    </lineage>
</organism>
<dbReference type="EMBL" id="ML995499">
    <property type="protein sequence ID" value="KAF2137884.1"/>
    <property type="molecule type" value="Genomic_DNA"/>
</dbReference>
<evidence type="ECO:0000256" key="1">
    <source>
        <dbReference type="SAM" id="MobiDB-lite"/>
    </source>
</evidence>
<feature type="compositionally biased region" description="Basic and acidic residues" evidence="1">
    <location>
        <begin position="1"/>
        <end position="12"/>
    </location>
</feature>
<dbReference type="GeneID" id="54298632"/>
<feature type="region of interest" description="Disordered" evidence="1">
    <location>
        <begin position="1"/>
        <end position="77"/>
    </location>
</feature>
<dbReference type="Proteomes" id="UP000799438">
    <property type="component" value="Unassembled WGS sequence"/>
</dbReference>
<proteinExistence type="predicted"/>
<evidence type="ECO:0000313" key="3">
    <source>
        <dbReference type="Proteomes" id="UP000799438"/>
    </source>
</evidence>
<sequence length="121" mass="13767">MTGKAGEREQTFIKRRPSTANFGFRPRLKPLNPISSNSLKISKTRTRKHSILNKFQYKRTPTPKLNNHTSATPTPNNTVLPLNTNLYIYLRLLTLPFFADGCCCPRRRARSDDGGTCRGRC</sequence>
<name>A0A6A6B3U7_9PEZI</name>
<dbReference type="AlphaFoldDB" id="A0A6A6B3U7"/>
<dbReference type="RefSeq" id="XP_033393599.1">
    <property type="nucleotide sequence ID" value="XM_033541136.1"/>
</dbReference>
<protein>
    <submittedName>
        <fullName evidence="2">Uncharacterized protein</fullName>
    </submittedName>
</protein>
<feature type="compositionally biased region" description="Basic residues" evidence="1">
    <location>
        <begin position="42"/>
        <end position="51"/>
    </location>
</feature>
<evidence type="ECO:0000313" key="2">
    <source>
        <dbReference type="EMBL" id="KAF2137884.1"/>
    </source>
</evidence>
<accession>A0A6A6B3U7</accession>
<keyword evidence="3" id="KW-1185">Reference proteome</keyword>